<name>A0A4R2PVT8_9RHOB</name>
<evidence type="ECO:0000313" key="2">
    <source>
        <dbReference type="Proteomes" id="UP000294835"/>
    </source>
</evidence>
<dbReference type="Gene3D" id="1.10.10.10">
    <property type="entry name" value="Winged helix-like DNA-binding domain superfamily/Winged helix DNA-binding domain"/>
    <property type="match status" value="1"/>
</dbReference>
<dbReference type="InterPro" id="IPR036388">
    <property type="entry name" value="WH-like_DNA-bd_sf"/>
</dbReference>
<dbReference type="OrthoDB" id="7876814at2"/>
<dbReference type="EMBL" id="SLXP01000008">
    <property type="protein sequence ID" value="TCP40140.1"/>
    <property type="molecule type" value="Genomic_DNA"/>
</dbReference>
<proteinExistence type="predicted"/>
<dbReference type="AlphaFoldDB" id="A0A4R2PVT8"/>
<comment type="caution">
    <text evidence="1">The sequence shown here is derived from an EMBL/GenBank/DDBJ whole genome shotgun (WGS) entry which is preliminary data.</text>
</comment>
<protein>
    <submittedName>
        <fullName evidence="1">Uncharacterized protein</fullName>
    </submittedName>
</protein>
<evidence type="ECO:0000313" key="1">
    <source>
        <dbReference type="EMBL" id="TCP40140.1"/>
    </source>
</evidence>
<dbReference type="SUPFAM" id="SSF46785">
    <property type="entry name" value="Winged helix' DNA-binding domain"/>
    <property type="match status" value="1"/>
</dbReference>
<accession>A0A4R2PVT8</accession>
<dbReference type="Proteomes" id="UP000294835">
    <property type="component" value="Unassembled WGS sequence"/>
</dbReference>
<organism evidence="1 2">
    <name type="scientific">Rhodovulum marinum</name>
    <dbReference type="NCBI Taxonomy" id="320662"/>
    <lineage>
        <taxon>Bacteria</taxon>
        <taxon>Pseudomonadati</taxon>
        <taxon>Pseudomonadota</taxon>
        <taxon>Alphaproteobacteria</taxon>
        <taxon>Rhodobacterales</taxon>
        <taxon>Paracoccaceae</taxon>
        <taxon>Rhodovulum</taxon>
    </lineage>
</organism>
<dbReference type="InterPro" id="IPR036390">
    <property type="entry name" value="WH_DNA-bd_sf"/>
</dbReference>
<gene>
    <name evidence="1" type="ORF">EV662_10814</name>
</gene>
<sequence>MTKKEHIRLGRVTETSIRNALLYIRAECLRDGAEGLEHVDALLRLRGHDPEAFGFAEKRPKAFKKGELRRLIVKALREGPKTGKEIAEAVRSHHGGLTEVQAYRKVYSALDGMKKRGVVIHLSPDWRLASD</sequence>
<keyword evidence="2" id="KW-1185">Reference proteome</keyword>
<dbReference type="RefSeq" id="WP_132462938.1">
    <property type="nucleotide sequence ID" value="NZ_SLXP01000008.1"/>
</dbReference>
<reference evidence="1 2" key="1">
    <citation type="submission" date="2019-03" db="EMBL/GenBank/DDBJ databases">
        <title>Genomic Encyclopedia of Type Strains, Phase IV (KMG-IV): sequencing the most valuable type-strain genomes for metagenomic binning, comparative biology and taxonomic classification.</title>
        <authorList>
            <person name="Goeker M."/>
        </authorList>
    </citation>
    <scope>NUCLEOTIDE SEQUENCE [LARGE SCALE GENOMIC DNA]</scope>
    <source>
        <strain evidence="1 2">DSM 18063</strain>
    </source>
</reference>